<dbReference type="GO" id="GO:0000287">
    <property type="term" value="F:magnesium ion binding"/>
    <property type="evidence" value="ECO:0007669"/>
    <property type="project" value="TreeGrafter"/>
</dbReference>
<evidence type="ECO:0000256" key="2">
    <source>
        <dbReference type="ARBA" id="ARBA00049402"/>
    </source>
</evidence>
<dbReference type="SUPFAM" id="SSF53271">
    <property type="entry name" value="PRTase-like"/>
    <property type="match status" value="1"/>
</dbReference>
<feature type="transmembrane region" description="Helical" evidence="3">
    <location>
        <begin position="35"/>
        <end position="54"/>
    </location>
</feature>
<dbReference type="GO" id="GO:0005829">
    <property type="term" value="C:cytosol"/>
    <property type="evidence" value="ECO:0007669"/>
    <property type="project" value="TreeGrafter"/>
</dbReference>
<evidence type="ECO:0000313" key="5">
    <source>
        <dbReference type="EMBL" id="OIN61209.1"/>
    </source>
</evidence>
<evidence type="ECO:0000256" key="1">
    <source>
        <dbReference type="ARBA" id="ARBA00048811"/>
    </source>
</evidence>
<keyword evidence="3" id="KW-1133">Transmembrane helix</keyword>
<dbReference type="Pfam" id="PF00156">
    <property type="entry name" value="Pribosyltran"/>
    <property type="match status" value="1"/>
</dbReference>
<evidence type="ECO:0000256" key="3">
    <source>
        <dbReference type="SAM" id="Phobius"/>
    </source>
</evidence>
<comment type="catalytic activity">
    <reaction evidence="1">
        <text>GMP + diphosphate = guanine + 5-phospho-alpha-D-ribose 1-diphosphate</text>
        <dbReference type="Rhea" id="RHEA:25424"/>
        <dbReference type="ChEBI" id="CHEBI:16235"/>
        <dbReference type="ChEBI" id="CHEBI:33019"/>
        <dbReference type="ChEBI" id="CHEBI:58017"/>
        <dbReference type="ChEBI" id="CHEBI:58115"/>
        <dbReference type="EC" id="2.4.2.8"/>
    </reaction>
    <physiologicalReaction direction="right-to-left" evidence="1">
        <dbReference type="Rhea" id="RHEA:25426"/>
    </physiologicalReaction>
</comment>
<dbReference type="InterPro" id="IPR029057">
    <property type="entry name" value="PRTase-like"/>
</dbReference>
<keyword evidence="3" id="KW-0812">Transmembrane</keyword>
<comment type="caution">
    <text evidence="5">The sequence shown here is derived from an EMBL/GenBank/DDBJ whole genome shotgun (WGS) entry which is preliminary data.</text>
</comment>
<accession>A0A1S2VR05</accession>
<feature type="transmembrane region" description="Helical" evidence="3">
    <location>
        <begin position="66"/>
        <end position="90"/>
    </location>
</feature>
<evidence type="ECO:0000313" key="6">
    <source>
        <dbReference type="Proteomes" id="UP000181790"/>
    </source>
</evidence>
<feature type="domain" description="Phosphoribosyltransferase" evidence="4">
    <location>
        <begin position="446"/>
        <end position="591"/>
    </location>
</feature>
<evidence type="ECO:0000259" key="4">
    <source>
        <dbReference type="Pfam" id="PF00156"/>
    </source>
</evidence>
<dbReference type="OrthoDB" id="9802824at2"/>
<dbReference type="InterPro" id="IPR050408">
    <property type="entry name" value="HGPRT"/>
</dbReference>
<reference evidence="5 6" key="1">
    <citation type="submission" date="2016-10" db="EMBL/GenBank/DDBJ databases">
        <title>Arsenicibacter rosenii gen. nov., sp. nov., an efficient arsenic-methylating bacterium isolated from an arsenic-contaminated paddy soil.</title>
        <authorList>
            <person name="Huang K."/>
        </authorList>
    </citation>
    <scope>NUCLEOTIDE SEQUENCE [LARGE SCALE GENOMIC DNA]</scope>
    <source>
        <strain evidence="5 6">SM-1</strain>
    </source>
</reference>
<keyword evidence="6" id="KW-1185">Reference proteome</keyword>
<dbReference type="Proteomes" id="UP000181790">
    <property type="component" value="Unassembled WGS sequence"/>
</dbReference>
<dbReference type="PANTHER" id="PTHR43340:SF1">
    <property type="entry name" value="HYPOXANTHINE PHOSPHORIBOSYLTRANSFERASE"/>
    <property type="match status" value="1"/>
</dbReference>
<dbReference type="GO" id="GO:0032264">
    <property type="term" value="P:IMP salvage"/>
    <property type="evidence" value="ECO:0007669"/>
    <property type="project" value="TreeGrafter"/>
</dbReference>
<keyword evidence="3" id="KW-0472">Membrane</keyword>
<name>A0A1S2VR05_9BACT</name>
<organism evidence="5 6">
    <name type="scientific">Arsenicibacter rosenii</name>
    <dbReference type="NCBI Taxonomy" id="1750698"/>
    <lineage>
        <taxon>Bacteria</taxon>
        <taxon>Pseudomonadati</taxon>
        <taxon>Bacteroidota</taxon>
        <taxon>Cytophagia</taxon>
        <taxon>Cytophagales</taxon>
        <taxon>Spirosomataceae</taxon>
        <taxon>Arsenicibacter</taxon>
    </lineage>
</organism>
<dbReference type="InterPro" id="IPR000836">
    <property type="entry name" value="PRTase_dom"/>
</dbReference>
<sequence>MYHIFTAPKFLNIMSLAGPTIEEISIPTTGSDYPFFNNVSLILAFVVAFYGLIAQWKRVPYIVTSMYRLTVLAIIVIIFEVCLEIFLPMYIKKNYKPIQNNINITITIVILLMVLSILIVDFNKYFRYRSFRIWQVFHALFDMAKSYIKIPNKKRQIKLNPKFAKEIFHQFFLMKKDSDWSFLDQISENKYSISVLCHIEDRNRFNSDLYNLALKFLKNGAFVQYISCDRHPIEFLNGIFSVFSKEYKDQIDEENEKQKQNNIDTVSTEMTIEEETDLENIKKVWSGEIVDRKGRKINFKDNLILIDAHTKHFGFNERIYKYNSKVAKDLCLDIITSDASYPGIHSAIIKGFLKVSKKRQKKNNKNSNQTDEPLSLIIYEDLSSLIDLESHEQYKIFLRHIIASERLESGLFTVFFENYTSVAYTGFLQNIVDKTFLVENQHDIAYTAYEIQQQIPRIVSKISDWIHKENKIGKKVKLLSILNGGEVFCNDIDYHLSKNKRIKYIKTSIQVSTYDSFGNQLYDGESNVQPTDEDFSNCSIIIVDDICHEGKTLKAITEYLKSKKGVSPASILTIVAILKKNGNYLPDDFLFDYSKKYSDFPDAWLYGYGMDVDESLKTKNTQKGYSNLDYGNMHRKLPAFAFLRRHA</sequence>
<gene>
    <name evidence="5" type="ORF">BLX24_03875</name>
</gene>
<dbReference type="GO" id="GO:0004422">
    <property type="term" value="F:hypoxanthine phosphoribosyltransferase activity"/>
    <property type="evidence" value="ECO:0007669"/>
    <property type="project" value="TreeGrafter"/>
</dbReference>
<dbReference type="AlphaFoldDB" id="A0A1S2VR05"/>
<protein>
    <recommendedName>
        <fullName evidence="4">Phosphoribosyltransferase domain-containing protein</fullName>
    </recommendedName>
</protein>
<comment type="catalytic activity">
    <reaction evidence="2">
        <text>IMP + diphosphate = hypoxanthine + 5-phospho-alpha-D-ribose 1-diphosphate</text>
        <dbReference type="Rhea" id="RHEA:17973"/>
        <dbReference type="ChEBI" id="CHEBI:17368"/>
        <dbReference type="ChEBI" id="CHEBI:33019"/>
        <dbReference type="ChEBI" id="CHEBI:58017"/>
        <dbReference type="ChEBI" id="CHEBI:58053"/>
        <dbReference type="EC" id="2.4.2.8"/>
    </reaction>
    <physiologicalReaction direction="right-to-left" evidence="2">
        <dbReference type="Rhea" id="RHEA:17975"/>
    </physiologicalReaction>
</comment>
<dbReference type="GO" id="GO:0046100">
    <property type="term" value="P:hypoxanthine metabolic process"/>
    <property type="evidence" value="ECO:0007669"/>
    <property type="project" value="TreeGrafter"/>
</dbReference>
<dbReference type="CDD" id="cd06223">
    <property type="entry name" value="PRTases_typeI"/>
    <property type="match status" value="1"/>
</dbReference>
<proteinExistence type="predicted"/>
<feature type="transmembrane region" description="Helical" evidence="3">
    <location>
        <begin position="102"/>
        <end position="122"/>
    </location>
</feature>
<dbReference type="GO" id="GO:0006178">
    <property type="term" value="P:guanine salvage"/>
    <property type="evidence" value="ECO:0007669"/>
    <property type="project" value="TreeGrafter"/>
</dbReference>
<dbReference type="GO" id="GO:0032263">
    <property type="term" value="P:GMP salvage"/>
    <property type="evidence" value="ECO:0007669"/>
    <property type="project" value="TreeGrafter"/>
</dbReference>
<dbReference type="Gene3D" id="3.40.50.2020">
    <property type="match status" value="1"/>
</dbReference>
<dbReference type="PANTHER" id="PTHR43340">
    <property type="entry name" value="HYPOXANTHINE-GUANINE PHOSPHORIBOSYLTRANSFERASE"/>
    <property type="match status" value="1"/>
</dbReference>
<dbReference type="EMBL" id="MORL01000001">
    <property type="protein sequence ID" value="OIN61209.1"/>
    <property type="molecule type" value="Genomic_DNA"/>
</dbReference>